<keyword evidence="3" id="KW-1185">Reference proteome</keyword>
<evidence type="ECO:0000259" key="1">
    <source>
        <dbReference type="SMART" id="SM00471"/>
    </source>
</evidence>
<proteinExistence type="predicted"/>
<dbReference type="EMBL" id="QPJY01000019">
    <property type="protein sequence ID" value="RCX22018.1"/>
    <property type="molecule type" value="Genomic_DNA"/>
</dbReference>
<dbReference type="GO" id="GO:0008893">
    <property type="term" value="F:guanosine-3',5'-bis(diphosphate) 3'-diphosphatase activity"/>
    <property type="evidence" value="ECO:0007669"/>
    <property type="project" value="TreeGrafter"/>
</dbReference>
<name>A0A369BN20_9GAMM</name>
<evidence type="ECO:0000313" key="3">
    <source>
        <dbReference type="Proteomes" id="UP000252707"/>
    </source>
</evidence>
<dbReference type="Gene3D" id="1.10.3210.10">
    <property type="entry name" value="Hypothetical protein af1432"/>
    <property type="match status" value="1"/>
</dbReference>
<dbReference type="SMART" id="SM00471">
    <property type="entry name" value="HDc"/>
    <property type="match status" value="1"/>
</dbReference>
<accession>A0A369BN20</accession>
<sequence>MSDVNPIVRLLDALHFAADRHRDQRRKDSAASPYINHCIEVAQVLAEAGITDTEVLMAGVLHDTVEDTRTTPAEIEARFGARVRGLVDEVSDDKSLPGGTRKRLQVENAPHASPDARRIKLADKYCNVHDITGRPPAGWPRRRCLEYLDWAEAVVAGCRGLNPALEARFDAALAAGRAALDPGAD</sequence>
<dbReference type="InterPro" id="IPR003607">
    <property type="entry name" value="HD/PDEase_dom"/>
</dbReference>
<feature type="domain" description="HD/PDEase" evidence="1">
    <location>
        <begin position="30"/>
        <end position="137"/>
    </location>
</feature>
<dbReference type="InterPro" id="IPR052194">
    <property type="entry name" value="MESH1"/>
</dbReference>
<gene>
    <name evidence="2" type="ORF">DFQ59_11935</name>
</gene>
<organism evidence="2 3">
    <name type="scientific">Thioalbus denitrificans</name>
    <dbReference type="NCBI Taxonomy" id="547122"/>
    <lineage>
        <taxon>Bacteria</taxon>
        <taxon>Pseudomonadati</taxon>
        <taxon>Pseudomonadota</taxon>
        <taxon>Gammaproteobacteria</taxon>
        <taxon>Chromatiales</taxon>
        <taxon>Ectothiorhodospiraceae</taxon>
        <taxon>Thioalbus</taxon>
    </lineage>
</organism>
<dbReference type="RefSeq" id="WP_211315010.1">
    <property type="nucleotide sequence ID" value="NZ_QPJY01000019.1"/>
</dbReference>
<dbReference type="AlphaFoldDB" id="A0A369BN20"/>
<keyword evidence="2" id="KW-0378">Hydrolase</keyword>
<evidence type="ECO:0000313" key="2">
    <source>
        <dbReference type="EMBL" id="RCX22018.1"/>
    </source>
</evidence>
<dbReference type="SUPFAM" id="SSF109604">
    <property type="entry name" value="HD-domain/PDEase-like"/>
    <property type="match status" value="1"/>
</dbReference>
<dbReference type="Pfam" id="PF13328">
    <property type="entry name" value="HD_4"/>
    <property type="match status" value="1"/>
</dbReference>
<protein>
    <submittedName>
        <fullName evidence="2">Metal dependent phosphohydrolase</fullName>
    </submittedName>
</protein>
<reference evidence="2 3" key="1">
    <citation type="submission" date="2018-07" db="EMBL/GenBank/DDBJ databases">
        <title>Genomic Encyclopedia of Type Strains, Phase IV (KMG-IV): sequencing the most valuable type-strain genomes for metagenomic binning, comparative biology and taxonomic classification.</title>
        <authorList>
            <person name="Goeker M."/>
        </authorList>
    </citation>
    <scope>NUCLEOTIDE SEQUENCE [LARGE SCALE GENOMIC DNA]</scope>
    <source>
        <strain evidence="2 3">DSM 26407</strain>
    </source>
</reference>
<dbReference type="PANTHER" id="PTHR46246">
    <property type="entry name" value="GUANOSINE-3',5'-BIS(DIPHOSPHATE) 3'-PYROPHOSPHOHYDROLASE MESH1"/>
    <property type="match status" value="1"/>
</dbReference>
<dbReference type="PANTHER" id="PTHR46246:SF1">
    <property type="entry name" value="GUANOSINE-3',5'-BIS(DIPHOSPHATE) 3'-PYROPHOSPHOHYDROLASE MESH1"/>
    <property type="match status" value="1"/>
</dbReference>
<dbReference type="Proteomes" id="UP000252707">
    <property type="component" value="Unassembled WGS sequence"/>
</dbReference>
<comment type="caution">
    <text evidence="2">The sequence shown here is derived from an EMBL/GenBank/DDBJ whole genome shotgun (WGS) entry which is preliminary data.</text>
</comment>